<protein>
    <submittedName>
        <fullName evidence="1">Autophagy protein</fullName>
    </submittedName>
</protein>
<evidence type="ECO:0000313" key="1">
    <source>
        <dbReference type="EMBL" id="QFZ26703.1"/>
    </source>
</evidence>
<dbReference type="Proteomes" id="UP000326582">
    <property type="component" value="Chromosome 2"/>
</dbReference>
<keyword evidence="2" id="KW-1185">Reference proteome</keyword>
<dbReference type="EMBL" id="CP038485">
    <property type="protein sequence ID" value="QFZ26703.1"/>
    <property type="molecule type" value="Genomic_DNA"/>
</dbReference>
<evidence type="ECO:0000313" key="2">
    <source>
        <dbReference type="Proteomes" id="UP000326582"/>
    </source>
</evidence>
<proteinExistence type="predicted"/>
<accession>A0ACD0WGN7</accession>
<name>A0ACD0WGN7_CLALS</name>
<organism evidence="1 2">
    <name type="scientific">Clavispora lusitaniae</name>
    <name type="common">Candida lusitaniae</name>
    <dbReference type="NCBI Taxonomy" id="36911"/>
    <lineage>
        <taxon>Eukaryota</taxon>
        <taxon>Fungi</taxon>
        <taxon>Dikarya</taxon>
        <taxon>Ascomycota</taxon>
        <taxon>Saccharomycotina</taxon>
        <taxon>Pichiomycetes</taxon>
        <taxon>Metschnikowiaceae</taxon>
        <taxon>Clavispora</taxon>
    </lineage>
</organism>
<reference evidence="2" key="1">
    <citation type="journal article" date="2019" name="MBio">
        <title>Comparative genomics for the elucidation of multidrug resistance (MDR) in Candida lusitaniae.</title>
        <authorList>
            <person name="Kannan A."/>
            <person name="Asner S.A."/>
            <person name="Trachsel E."/>
            <person name="Kelly S."/>
            <person name="Parker J."/>
            <person name="Sanglard D."/>
        </authorList>
    </citation>
    <scope>NUCLEOTIDE SEQUENCE [LARGE SCALE GENOMIC DNA]</scope>
    <source>
        <strain evidence="2">P1</strain>
    </source>
</reference>
<sequence length="227" mass="26323">MLIMHVHTSLSDVFYSLHQYPHTIHSLGSFLHFVAFSSRGRIALLLPLFSFVCLPLLVALIFHPMSDPWSQVATRLAQRDHLEKHDSEFYSYFAQLARLRPSKSEPERLEKENRQLRDENDSLVSRLNKKTLQMELAEAHAREQAKAIETHKSRLARLQQKIDQLTLEIQEKNHSIQILTDENLVTQIQQNVMKGELDKLKAENDRLLHKVLEKKGAEAEAMNSELK</sequence>
<gene>
    <name evidence="1" type="ORF">EJF14_20618</name>
</gene>